<dbReference type="PANTHER" id="PTHR35011:SF2">
    <property type="entry name" value="2,3-DIKETO-L-GULONATE TRAP TRANSPORTER SMALL PERMEASE PROTEIN YIAM"/>
    <property type="match status" value="1"/>
</dbReference>
<evidence type="ECO:0000256" key="9">
    <source>
        <dbReference type="SAM" id="Phobius"/>
    </source>
</evidence>
<dbReference type="STRING" id="460384.SAMN05216313_12538"/>
<keyword evidence="6 9" id="KW-1133">Transmembrane helix</keyword>
<feature type="transmembrane region" description="Helical" evidence="9">
    <location>
        <begin position="12"/>
        <end position="32"/>
    </location>
</feature>
<comment type="subcellular location">
    <subcellularLocation>
        <location evidence="1">Cell inner membrane</location>
        <topology evidence="1">Multi-pass membrane protein</topology>
    </subcellularLocation>
</comment>
<feature type="transmembrane region" description="Helical" evidence="9">
    <location>
        <begin position="86"/>
        <end position="110"/>
    </location>
</feature>
<evidence type="ECO:0000256" key="5">
    <source>
        <dbReference type="ARBA" id="ARBA00022692"/>
    </source>
</evidence>
<keyword evidence="3" id="KW-1003">Cell membrane</keyword>
<protein>
    <submittedName>
        <fullName evidence="11">TRAP-type C4-dicarboxylate transport system, small permease component</fullName>
    </submittedName>
</protein>
<dbReference type="GO" id="GO:0015740">
    <property type="term" value="P:C4-dicarboxylate transport"/>
    <property type="evidence" value="ECO:0007669"/>
    <property type="project" value="TreeGrafter"/>
</dbReference>
<dbReference type="EMBL" id="FOIM01000025">
    <property type="protein sequence ID" value="SEU02957.1"/>
    <property type="molecule type" value="Genomic_DNA"/>
</dbReference>
<gene>
    <name evidence="11" type="ORF">SAMN05216313_12538</name>
</gene>
<feature type="transmembrane region" description="Helical" evidence="9">
    <location>
        <begin position="47"/>
        <end position="65"/>
    </location>
</feature>
<keyword evidence="5 9" id="KW-0812">Transmembrane</keyword>
<evidence type="ECO:0000313" key="12">
    <source>
        <dbReference type="Proteomes" id="UP000198508"/>
    </source>
</evidence>
<keyword evidence="2" id="KW-0813">Transport</keyword>
<feature type="transmembrane region" description="Helical" evidence="9">
    <location>
        <begin position="122"/>
        <end position="143"/>
    </location>
</feature>
<dbReference type="InterPro" id="IPR007387">
    <property type="entry name" value="TRAP_DctQ"/>
</dbReference>
<evidence type="ECO:0000256" key="2">
    <source>
        <dbReference type="ARBA" id="ARBA00022448"/>
    </source>
</evidence>
<dbReference type="Proteomes" id="UP000198508">
    <property type="component" value="Unassembled WGS sequence"/>
</dbReference>
<accession>A0A1I0IZT6</accession>
<keyword evidence="12" id="KW-1185">Reference proteome</keyword>
<proteinExistence type="inferred from homology"/>
<dbReference type="AlphaFoldDB" id="A0A1I0IZT6"/>
<organism evidence="11 12">
    <name type="scientific">Enterocloster lavalensis</name>
    <dbReference type="NCBI Taxonomy" id="460384"/>
    <lineage>
        <taxon>Bacteria</taxon>
        <taxon>Bacillati</taxon>
        <taxon>Bacillota</taxon>
        <taxon>Clostridia</taxon>
        <taxon>Lachnospirales</taxon>
        <taxon>Lachnospiraceae</taxon>
        <taxon>Enterocloster</taxon>
    </lineage>
</organism>
<comment type="similarity">
    <text evidence="8">Belongs to the TRAP transporter small permease family.</text>
</comment>
<evidence type="ECO:0000256" key="3">
    <source>
        <dbReference type="ARBA" id="ARBA00022475"/>
    </source>
</evidence>
<evidence type="ECO:0000259" key="10">
    <source>
        <dbReference type="Pfam" id="PF04290"/>
    </source>
</evidence>
<dbReference type="GeneID" id="93277521"/>
<evidence type="ECO:0000256" key="4">
    <source>
        <dbReference type="ARBA" id="ARBA00022519"/>
    </source>
</evidence>
<dbReference type="GO" id="GO:0005886">
    <property type="term" value="C:plasma membrane"/>
    <property type="evidence" value="ECO:0007669"/>
    <property type="project" value="UniProtKB-SubCell"/>
</dbReference>
<dbReference type="GO" id="GO:0022857">
    <property type="term" value="F:transmembrane transporter activity"/>
    <property type="evidence" value="ECO:0007669"/>
    <property type="project" value="TreeGrafter"/>
</dbReference>
<dbReference type="InterPro" id="IPR055348">
    <property type="entry name" value="DctQ"/>
</dbReference>
<evidence type="ECO:0000256" key="8">
    <source>
        <dbReference type="ARBA" id="ARBA00038436"/>
    </source>
</evidence>
<feature type="domain" description="Tripartite ATP-independent periplasmic transporters DctQ component" evidence="10">
    <location>
        <begin position="23"/>
        <end position="153"/>
    </location>
</feature>
<evidence type="ECO:0000313" key="11">
    <source>
        <dbReference type="EMBL" id="SEU02957.1"/>
    </source>
</evidence>
<sequence>MKQLRNALTHLLNGLAGLSFLAMVVLTCWQVVTRYLLQNPSSWSEELVSYLFAWMALLGASLVTSERGHMNIPVIVERMPGGLKMAFSIFAELVAFAFSAVILVFGGVQITSLAMGQMTSSLGVAIGVFYIVLPLCGVLNMVYTAMNIYDIVKGNIPVLPTSEEDSLVDNLKKEEA</sequence>
<evidence type="ECO:0000256" key="7">
    <source>
        <dbReference type="ARBA" id="ARBA00023136"/>
    </source>
</evidence>
<evidence type="ECO:0000256" key="1">
    <source>
        <dbReference type="ARBA" id="ARBA00004429"/>
    </source>
</evidence>
<dbReference type="RefSeq" id="WP_092368073.1">
    <property type="nucleotide sequence ID" value="NZ_CABJCG010000012.1"/>
</dbReference>
<dbReference type="Pfam" id="PF04290">
    <property type="entry name" value="DctQ"/>
    <property type="match status" value="1"/>
</dbReference>
<keyword evidence="7 9" id="KW-0472">Membrane</keyword>
<name>A0A1I0IZT6_9FIRM</name>
<dbReference type="PANTHER" id="PTHR35011">
    <property type="entry name" value="2,3-DIKETO-L-GULONATE TRAP TRANSPORTER SMALL PERMEASE PROTEIN YIAM"/>
    <property type="match status" value="1"/>
</dbReference>
<evidence type="ECO:0000256" key="6">
    <source>
        <dbReference type="ARBA" id="ARBA00022989"/>
    </source>
</evidence>
<keyword evidence="4" id="KW-0997">Cell inner membrane</keyword>
<reference evidence="12" key="1">
    <citation type="submission" date="2016-10" db="EMBL/GenBank/DDBJ databases">
        <authorList>
            <person name="Varghese N."/>
            <person name="Submissions S."/>
        </authorList>
    </citation>
    <scope>NUCLEOTIDE SEQUENCE [LARGE SCALE GENOMIC DNA]</scope>
    <source>
        <strain evidence="12">NLAE-zl-G277</strain>
    </source>
</reference>